<dbReference type="GO" id="GO:0004089">
    <property type="term" value="F:carbonate dehydratase activity"/>
    <property type="evidence" value="ECO:0007669"/>
    <property type="project" value="UniProtKB-UniRule"/>
</dbReference>
<dbReference type="InterPro" id="IPR018338">
    <property type="entry name" value="Carbonic_anhydrase_a-class_CS"/>
</dbReference>
<sequence>MKIIESYTLNTQTVIFLVWIQNIQNIHGSNSPWVTWWAYEGIAGPQHWGYLNPDWVLCQSGKFQSPINIEPRWLLYDPKLRRMSLDLPTTVNGTFKNAGNNLIFTLDTTVLYNGNFSDGPLLYTYKLSQVHIHIGQNNSHGSEHRIDGKSFAAEIHFVCYNVNLFKSLPEARAMPYGVAILAVFVEITQSSENNNQALSILFDKASSIPQQNQETRVHDFNLKALIPETNYYVTYEGSFTHPGCQETVTWVIINRPIFIRASQIDRIRFLQKRQIDSQMTLLEGNIRPLMPLNNRVVRTNINYHRTVGLCDMKRTSFYEGLFQDVVISSPICASYFFQER</sequence>
<dbReference type="OMA" id="TYRANSP"/>
<evidence type="ECO:0000256" key="3">
    <source>
        <dbReference type="ARBA" id="ARBA00022833"/>
    </source>
</evidence>
<evidence type="ECO:0000256" key="2">
    <source>
        <dbReference type="ARBA" id="ARBA00022723"/>
    </source>
</evidence>
<dbReference type="OrthoDB" id="5978072at2759"/>
<dbReference type="PANTHER" id="PTHR18952">
    <property type="entry name" value="CARBONIC ANHYDRASE"/>
    <property type="match status" value="1"/>
</dbReference>
<dbReference type="Gene3D" id="3.10.200.10">
    <property type="entry name" value="Alpha carbonic anhydrase"/>
    <property type="match status" value="1"/>
</dbReference>
<dbReference type="SUPFAM" id="SSF51069">
    <property type="entry name" value="Carbonic anhydrase"/>
    <property type="match status" value="1"/>
</dbReference>
<keyword evidence="3 4" id="KW-0862">Zinc</keyword>
<evidence type="ECO:0000256" key="4">
    <source>
        <dbReference type="RuleBase" id="RU367011"/>
    </source>
</evidence>
<dbReference type="Proteomes" id="UP001165740">
    <property type="component" value="Chromosome 4"/>
</dbReference>
<keyword evidence="2 4" id="KW-0479">Metal-binding</keyword>
<dbReference type="Pfam" id="PF00194">
    <property type="entry name" value="Carb_anhydrase"/>
    <property type="match status" value="1"/>
</dbReference>
<dbReference type="PROSITE" id="PS00162">
    <property type="entry name" value="ALPHA_CA_1"/>
    <property type="match status" value="1"/>
</dbReference>
<comment type="similarity">
    <text evidence="1 4">Belongs to the alpha-carbonic anhydrase family.</text>
</comment>
<accession>A0A9W3A6S8</accession>
<dbReference type="SMART" id="SM01057">
    <property type="entry name" value="Carb_anhydrase"/>
    <property type="match status" value="1"/>
</dbReference>
<evidence type="ECO:0000313" key="6">
    <source>
        <dbReference type="Proteomes" id="UP001165740"/>
    </source>
</evidence>
<dbReference type="PANTHER" id="PTHR18952:SF208">
    <property type="entry name" value="CARBONIC ANHYDRASE XA-RELATED"/>
    <property type="match status" value="1"/>
</dbReference>
<evidence type="ECO:0000256" key="1">
    <source>
        <dbReference type="ARBA" id="ARBA00010718"/>
    </source>
</evidence>
<gene>
    <name evidence="7" type="primary">LOC106080111</name>
</gene>
<comment type="cofactor">
    <cofactor evidence="4">
        <name>Zn(2+)</name>
        <dbReference type="ChEBI" id="CHEBI:29105"/>
    </cofactor>
</comment>
<evidence type="ECO:0000313" key="7">
    <source>
        <dbReference type="RefSeq" id="XP_055882868.1"/>
    </source>
</evidence>
<dbReference type="GeneID" id="106080111"/>
<name>A0A9W3A6S8_BIOGL</name>
<evidence type="ECO:0000259" key="5">
    <source>
        <dbReference type="PROSITE" id="PS51144"/>
    </source>
</evidence>
<feature type="domain" description="Alpha-carbonic anhydrase" evidence="5">
    <location>
        <begin position="35"/>
        <end position="301"/>
    </location>
</feature>
<comment type="function">
    <text evidence="4">Reversible hydration of carbon dioxide.</text>
</comment>
<dbReference type="InterPro" id="IPR023561">
    <property type="entry name" value="Carbonic_anhydrase_a-class"/>
</dbReference>
<dbReference type="PROSITE" id="PS51144">
    <property type="entry name" value="ALPHA_CA_2"/>
    <property type="match status" value="1"/>
</dbReference>
<dbReference type="InterPro" id="IPR036398">
    <property type="entry name" value="CA_dom_sf"/>
</dbReference>
<dbReference type="AlphaFoldDB" id="A0A9W3A6S8"/>
<dbReference type="GO" id="GO:0006730">
    <property type="term" value="P:one-carbon metabolic process"/>
    <property type="evidence" value="ECO:0007669"/>
    <property type="project" value="TreeGrafter"/>
</dbReference>
<proteinExistence type="inferred from homology"/>
<reference evidence="7" key="1">
    <citation type="submission" date="2025-08" db="UniProtKB">
        <authorList>
            <consortium name="RefSeq"/>
        </authorList>
    </citation>
    <scope>IDENTIFICATION</scope>
</reference>
<dbReference type="GO" id="GO:0008270">
    <property type="term" value="F:zinc ion binding"/>
    <property type="evidence" value="ECO:0007669"/>
    <property type="project" value="UniProtKB-UniRule"/>
</dbReference>
<keyword evidence="4" id="KW-0456">Lyase</keyword>
<keyword evidence="6" id="KW-1185">Reference proteome</keyword>
<protein>
    <recommendedName>
        <fullName evidence="4">Carbonic anhydrase</fullName>
        <ecNumber evidence="4">4.2.1.1</ecNumber>
    </recommendedName>
</protein>
<dbReference type="EC" id="4.2.1.1" evidence="4"/>
<dbReference type="RefSeq" id="XP_055882868.1">
    <property type="nucleotide sequence ID" value="XM_056026893.1"/>
</dbReference>
<organism evidence="6 7">
    <name type="scientific">Biomphalaria glabrata</name>
    <name type="common">Bloodfluke planorb</name>
    <name type="synonym">Freshwater snail</name>
    <dbReference type="NCBI Taxonomy" id="6526"/>
    <lineage>
        <taxon>Eukaryota</taxon>
        <taxon>Metazoa</taxon>
        <taxon>Spiralia</taxon>
        <taxon>Lophotrochozoa</taxon>
        <taxon>Mollusca</taxon>
        <taxon>Gastropoda</taxon>
        <taxon>Heterobranchia</taxon>
        <taxon>Euthyneura</taxon>
        <taxon>Panpulmonata</taxon>
        <taxon>Hygrophila</taxon>
        <taxon>Lymnaeoidea</taxon>
        <taxon>Planorbidae</taxon>
        <taxon>Biomphalaria</taxon>
    </lineage>
</organism>
<dbReference type="InterPro" id="IPR001148">
    <property type="entry name" value="CA_dom"/>
</dbReference>
<comment type="catalytic activity">
    <reaction evidence="4">
        <text>hydrogencarbonate + H(+) = CO2 + H2O</text>
        <dbReference type="Rhea" id="RHEA:10748"/>
        <dbReference type="ChEBI" id="CHEBI:15377"/>
        <dbReference type="ChEBI" id="CHEBI:15378"/>
        <dbReference type="ChEBI" id="CHEBI:16526"/>
        <dbReference type="ChEBI" id="CHEBI:17544"/>
        <dbReference type="EC" id="4.2.1.1"/>
    </reaction>
</comment>